<dbReference type="InterPro" id="IPR043502">
    <property type="entry name" value="DNA/RNA_pol_sf"/>
</dbReference>
<reference evidence="4" key="1">
    <citation type="submission" date="2015-11" db="EMBL/GenBank/DDBJ databases">
        <authorList>
            <person name="Tobias N.J."/>
            <person name="Mishra B."/>
            <person name="Gupta D.K."/>
            <person name="Thines M."/>
            <person name="Stinear T.P."/>
            <person name="Bode H.B."/>
        </authorList>
    </citation>
    <scope>NUCLEOTIDE SEQUENCE [LARGE SCALE GENOMIC DNA]</scope>
    <source>
        <strain evidence="4">PB45.5</strain>
    </source>
</reference>
<feature type="domain" description="Reverse transcriptase" evidence="2">
    <location>
        <begin position="1"/>
        <end position="327"/>
    </location>
</feature>
<comment type="similarity">
    <text evidence="1">Belongs to the bacterial reverse transcriptase family.</text>
</comment>
<dbReference type="RefSeq" id="WP_065392268.1">
    <property type="nucleotide sequence ID" value="NZ_CAWMQN010000095.1"/>
</dbReference>
<dbReference type="GO" id="GO:0003964">
    <property type="term" value="F:RNA-directed DNA polymerase activity"/>
    <property type="evidence" value="ECO:0007669"/>
    <property type="project" value="UniProtKB-KW"/>
</dbReference>
<keyword evidence="3" id="KW-0808">Transferase</keyword>
<dbReference type="AlphaFoldDB" id="A0A1B8YBS2"/>
<dbReference type="CDD" id="cd01651">
    <property type="entry name" value="RT_G2_intron"/>
    <property type="match status" value="1"/>
</dbReference>
<dbReference type="EMBL" id="LOIC01000095">
    <property type="protein sequence ID" value="OCA52598.1"/>
    <property type="molecule type" value="Genomic_DNA"/>
</dbReference>
<dbReference type="Pfam" id="PF00078">
    <property type="entry name" value="RVT_1"/>
    <property type="match status" value="1"/>
</dbReference>
<keyword evidence="4" id="KW-1185">Reference proteome</keyword>
<dbReference type="PROSITE" id="PS50878">
    <property type="entry name" value="RT_POL"/>
    <property type="match status" value="1"/>
</dbReference>
<dbReference type="PANTHER" id="PTHR34047">
    <property type="entry name" value="NUCLEAR INTRON MATURASE 1, MITOCHONDRIAL-RELATED"/>
    <property type="match status" value="1"/>
</dbReference>
<protein>
    <submittedName>
        <fullName evidence="3">Reverse transcriptase (RNA-dependent DNA polymerase)</fullName>
    </submittedName>
</protein>
<accession>A0A1B8YBS2</accession>
<dbReference type="InterPro" id="IPR051083">
    <property type="entry name" value="GrpII_Intron_Splice-Mob/Def"/>
</dbReference>
<gene>
    <name evidence="3" type="ORF">Phpb_04447</name>
</gene>
<comment type="caution">
    <text evidence="3">The sequence shown here is derived from an EMBL/GenBank/DDBJ whole genome shotgun (WGS) entry which is preliminary data.</text>
</comment>
<dbReference type="Proteomes" id="UP000092665">
    <property type="component" value="Unassembled WGS sequence"/>
</dbReference>
<name>A0A1B8YBS2_9GAMM</name>
<dbReference type="PANTHER" id="PTHR34047:SF8">
    <property type="entry name" value="PROTEIN YKFC"/>
    <property type="match status" value="1"/>
</dbReference>
<dbReference type="SUPFAM" id="SSF56672">
    <property type="entry name" value="DNA/RNA polymerases"/>
    <property type="match status" value="1"/>
</dbReference>
<proteinExistence type="inferred from homology"/>
<keyword evidence="3" id="KW-0695">RNA-directed DNA polymerase</keyword>
<organism evidence="3 4">
    <name type="scientific">Photorhabdus namnaonensis</name>
    <dbReference type="NCBI Taxonomy" id="1851568"/>
    <lineage>
        <taxon>Bacteria</taxon>
        <taxon>Pseudomonadati</taxon>
        <taxon>Pseudomonadota</taxon>
        <taxon>Gammaproteobacteria</taxon>
        <taxon>Enterobacterales</taxon>
        <taxon>Morganellaceae</taxon>
        <taxon>Photorhabdus</taxon>
    </lineage>
</organism>
<keyword evidence="3" id="KW-0548">Nucleotidyltransferase</keyword>
<dbReference type="NCBIfam" id="NF041746">
    <property type="entry name" value="Drt2"/>
    <property type="match status" value="1"/>
</dbReference>
<evidence type="ECO:0000313" key="4">
    <source>
        <dbReference type="Proteomes" id="UP000092665"/>
    </source>
</evidence>
<evidence type="ECO:0000259" key="2">
    <source>
        <dbReference type="PROSITE" id="PS50878"/>
    </source>
</evidence>
<evidence type="ECO:0000256" key="1">
    <source>
        <dbReference type="ARBA" id="ARBA00034120"/>
    </source>
</evidence>
<dbReference type="PATRIC" id="fig|29488.15.peg.4880"/>
<evidence type="ECO:0000313" key="3">
    <source>
        <dbReference type="EMBL" id="OCA52598.1"/>
    </source>
</evidence>
<sequence length="424" mass="49392">MKYPDHPWYKSRGYLHFDNPVTLLHALDVVTNPQYIATHSFLPFISFTAKSYKIRKDPLTNLLARKCKPREIAYSSHMDSHIFSYYASILDSFYELEVKKHGVDKNILAFRKLEKSNIEFAYEAFEEIKIRKNCSAVSLDLSKFFDTLDHNILKNAWCKLISESSLPADHYAVFKNITKFSKVDKDQLYPLFGISKHNPKHNRRKICSSDEFRVKARSLIITNKSGRGIPQGSPISALLSNIYMLNFDIEMKSYVESIGGEYFRYCDDMLFIVPIEQKNKVAGEAKKRLKGLKVDLNTDKTEIREFTAHVSGKISCDKPLQYLGFLFDGNNIYLRSSSLSRYSDRMKRGVKLAKSTMRSKNKVRISKNLPEKDLFKEKIYARYAHVGKRNFLSYGYRAARTMNSKSIRKQLKPLWERLQRELEK</sequence>
<dbReference type="InterPro" id="IPR000477">
    <property type="entry name" value="RT_dom"/>
</dbReference>